<feature type="compositionally biased region" description="Polar residues" evidence="1">
    <location>
        <begin position="212"/>
        <end position="228"/>
    </location>
</feature>
<reference evidence="2 3" key="1">
    <citation type="journal article" date="2008" name="Nature">
        <title>The genome of Laccaria bicolor provides insights into mycorrhizal symbiosis.</title>
        <authorList>
            <person name="Martin F."/>
            <person name="Aerts A."/>
            <person name="Ahren D."/>
            <person name="Brun A."/>
            <person name="Danchin E.G.J."/>
            <person name="Duchaussoy F."/>
            <person name="Gibon J."/>
            <person name="Kohler A."/>
            <person name="Lindquist E."/>
            <person name="Pereda V."/>
            <person name="Salamov A."/>
            <person name="Shapiro H.J."/>
            <person name="Wuyts J."/>
            <person name="Blaudez D."/>
            <person name="Buee M."/>
            <person name="Brokstein P."/>
            <person name="Canbaeck B."/>
            <person name="Cohen D."/>
            <person name="Courty P.E."/>
            <person name="Coutinho P.M."/>
            <person name="Delaruelle C."/>
            <person name="Detter J.C."/>
            <person name="Deveau A."/>
            <person name="DiFazio S."/>
            <person name="Duplessis S."/>
            <person name="Fraissinet-Tachet L."/>
            <person name="Lucic E."/>
            <person name="Frey-Klett P."/>
            <person name="Fourrey C."/>
            <person name="Feussner I."/>
            <person name="Gay G."/>
            <person name="Grimwood J."/>
            <person name="Hoegger P.J."/>
            <person name="Jain P."/>
            <person name="Kilaru S."/>
            <person name="Labbe J."/>
            <person name="Lin Y.C."/>
            <person name="Legue V."/>
            <person name="Le Tacon F."/>
            <person name="Marmeisse R."/>
            <person name="Melayah D."/>
            <person name="Montanini B."/>
            <person name="Muratet M."/>
            <person name="Nehls U."/>
            <person name="Niculita-Hirzel H."/>
            <person name="Oudot-Le Secq M.P."/>
            <person name="Peter M."/>
            <person name="Quesneville H."/>
            <person name="Rajashekar B."/>
            <person name="Reich M."/>
            <person name="Rouhier N."/>
            <person name="Schmutz J."/>
            <person name="Yin T."/>
            <person name="Chalot M."/>
            <person name="Henrissat B."/>
            <person name="Kuees U."/>
            <person name="Lucas S."/>
            <person name="Van de Peer Y."/>
            <person name="Podila G.K."/>
            <person name="Polle A."/>
            <person name="Pukkila P.J."/>
            <person name="Richardson P.M."/>
            <person name="Rouze P."/>
            <person name="Sanders I.R."/>
            <person name="Stajich J.E."/>
            <person name="Tunlid A."/>
            <person name="Tuskan G."/>
            <person name="Grigoriev I.V."/>
        </authorList>
    </citation>
    <scope>NUCLEOTIDE SEQUENCE [LARGE SCALE GENOMIC DNA]</scope>
    <source>
        <strain evidence="3">S238N-H82 / ATCC MYA-4686</strain>
    </source>
</reference>
<evidence type="ECO:0000313" key="3">
    <source>
        <dbReference type="Proteomes" id="UP000001194"/>
    </source>
</evidence>
<feature type="compositionally biased region" description="Low complexity" evidence="1">
    <location>
        <begin position="864"/>
        <end position="877"/>
    </location>
</feature>
<dbReference type="HOGENOM" id="CLU_316880_0_0_1"/>
<feature type="compositionally biased region" description="Low complexity" evidence="1">
    <location>
        <begin position="657"/>
        <end position="668"/>
    </location>
</feature>
<feature type="compositionally biased region" description="Basic and acidic residues" evidence="1">
    <location>
        <begin position="647"/>
        <end position="656"/>
    </location>
</feature>
<dbReference type="Proteomes" id="UP000001194">
    <property type="component" value="Unassembled WGS sequence"/>
</dbReference>
<dbReference type="InterPro" id="IPR004345">
    <property type="entry name" value="TB2_DP1_HVA22"/>
</dbReference>
<sequence length="951" mass="104385">MPLFVPILRLAMLFLNVYDSYKTLKHPPPSRRNDGLPSVRAMTQRKRGMKGCLAVWIVWCCFAVYERFGEAVVSLFIPFYDEFKSIALLFLILTRARGAEPIYLHVIRPLLRPYTSTLDASLELLLMIGDFIFALSTFPIKIGLELWEKRFGFDPAYYYSTGILDTETEVETETTTDVSSEPPPPPGPHTQRASPNRKPDEVTFPRKGVRRPTSNGTQAHQPIASSSRTRPRQDIEPNFYATSSTSASASSTPPQQQRQKLKGRQQHEVWYPPPSAYAGDDERLQDSRTTTTTASFIELDVQVTSEKQQKLEDAEEWRQYPAFPSAYPPTPLVTTSRLVSTRGGIRTTTTTNMYPIINERDLKDAEEWRRYPAFPAAYPPTPLVVSGARLHGVGSHPSVVQEEEGEEDEEGKEREERENNGPEEDFRGSLQPLREPLNPGSASDSSDSYRSSYGIQNHLASSISALPAADISSDSDEDTEIYSDVEEEEEEQDNFNITLQTPLHHPLVVPIPRNQRPVSLTSTLASASTGLTTVHDGSLRTRSSGSGSGSGGGEDDEMDEEGEKEKENAASSTSFTMPSSSSVLGKKRALQGQGETRRAKGTESPHGHGRKSGTKKRRVSTSQSPTRQQGAAFTTDEEGNVQVSTASERRDAERARTPTPTNTNTKTKSGGRSRRRRTPLSPSRVNAPRSPLRVNTPRSPLRVNTPRSPSRVNTAPSPSRVNAPTTRAVRPRVTRYATPPPPLLPTLGSVGIGAMTTALESTATAPELLTTGIGTTAPESTTTAPESMTTGTGTTTTENWTLVAPRRPDPILIPDKQTRRGSRPQVPTAQRSSRRLRSGESAAQARKPDSAGDPPPEQRKRRTTVNVRTATTARTNKIPTLTSGDHRKPRADDLAGMPTLSRVRRANADLEGSGSVLAIDTVRLRKDDAGESAVDAQRKTTDVPSNLDRKK</sequence>
<dbReference type="RefSeq" id="XP_001876906.1">
    <property type="nucleotide sequence ID" value="XM_001876871.1"/>
</dbReference>
<evidence type="ECO:0000313" key="2">
    <source>
        <dbReference type="EMBL" id="EDR12642.1"/>
    </source>
</evidence>
<feature type="compositionally biased region" description="Low complexity" evidence="1">
    <location>
        <begin position="569"/>
        <end position="582"/>
    </location>
</feature>
<keyword evidence="3" id="KW-1185">Reference proteome</keyword>
<feature type="compositionally biased region" description="Low complexity" evidence="1">
    <location>
        <begin position="241"/>
        <end position="258"/>
    </location>
</feature>
<feature type="compositionally biased region" description="Acidic residues" evidence="1">
    <location>
        <begin position="553"/>
        <end position="562"/>
    </location>
</feature>
<dbReference type="EMBL" id="DS547094">
    <property type="protein sequence ID" value="EDR12642.1"/>
    <property type="molecule type" value="Genomic_DNA"/>
</dbReference>
<dbReference type="GeneID" id="6072085"/>
<evidence type="ECO:0000256" key="1">
    <source>
        <dbReference type="SAM" id="MobiDB-lite"/>
    </source>
</evidence>
<protein>
    <submittedName>
        <fullName evidence="2">Predicted protein</fullName>
    </submittedName>
</protein>
<feature type="compositionally biased region" description="Basic residues" evidence="1">
    <location>
        <begin position="669"/>
        <end position="678"/>
    </location>
</feature>
<feature type="compositionally biased region" description="Basic and acidic residues" evidence="1">
    <location>
        <begin position="411"/>
        <end position="427"/>
    </location>
</feature>
<accession>B0CZK7</accession>
<dbReference type="InParanoid" id="B0CZK7"/>
<dbReference type="OrthoDB" id="434647at2759"/>
<feature type="compositionally biased region" description="Low complexity" evidence="1">
    <location>
        <begin position="772"/>
        <end position="797"/>
    </location>
</feature>
<dbReference type="KEGG" id="lbc:LACBIDRAFT_323242"/>
<feature type="region of interest" description="Disordered" evidence="1">
    <location>
        <begin position="927"/>
        <end position="951"/>
    </location>
</feature>
<dbReference type="Pfam" id="PF03134">
    <property type="entry name" value="TB2_DP1_HVA22"/>
    <property type="match status" value="1"/>
</dbReference>
<feature type="compositionally biased region" description="Low complexity" evidence="1">
    <location>
        <begin position="520"/>
        <end position="533"/>
    </location>
</feature>
<feature type="compositionally biased region" description="Polar residues" evidence="1">
    <location>
        <begin position="620"/>
        <end position="632"/>
    </location>
</feature>
<feature type="region of interest" description="Disordered" evidence="1">
    <location>
        <begin position="169"/>
        <end position="285"/>
    </location>
</feature>
<feature type="compositionally biased region" description="Acidic residues" evidence="1">
    <location>
        <begin position="473"/>
        <end position="493"/>
    </location>
</feature>
<feature type="region of interest" description="Disordered" evidence="1">
    <location>
        <begin position="388"/>
        <end position="453"/>
    </location>
</feature>
<organism evidence="3">
    <name type="scientific">Laccaria bicolor (strain S238N-H82 / ATCC MYA-4686)</name>
    <name type="common">Bicoloured deceiver</name>
    <name type="synonym">Laccaria laccata var. bicolor</name>
    <dbReference type="NCBI Taxonomy" id="486041"/>
    <lineage>
        <taxon>Eukaryota</taxon>
        <taxon>Fungi</taxon>
        <taxon>Dikarya</taxon>
        <taxon>Basidiomycota</taxon>
        <taxon>Agaricomycotina</taxon>
        <taxon>Agaricomycetes</taxon>
        <taxon>Agaricomycetidae</taxon>
        <taxon>Agaricales</taxon>
        <taxon>Agaricineae</taxon>
        <taxon>Hydnangiaceae</taxon>
        <taxon>Laccaria</taxon>
    </lineage>
</organism>
<feature type="compositionally biased region" description="Basic residues" evidence="1">
    <location>
        <begin position="607"/>
        <end position="619"/>
    </location>
</feature>
<feature type="compositionally biased region" description="Acidic residues" evidence="1">
    <location>
        <begin position="401"/>
        <end position="410"/>
    </location>
</feature>
<feature type="region of interest" description="Disordered" evidence="1">
    <location>
        <begin position="772"/>
        <end position="899"/>
    </location>
</feature>
<proteinExistence type="predicted"/>
<feature type="compositionally biased region" description="Polar residues" evidence="1">
    <location>
        <begin position="705"/>
        <end position="722"/>
    </location>
</feature>
<feature type="compositionally biased region" description="Low complexity" evidence="1">
    <location>
        <begin position="441"/>
        <end position="453"/>
    </location>
</feature>
<feature type="compositionally biased region" description="Basic and acidic residues" evidence="1">
    <location>
        <begin position="884"/>
        <end position="893"/>
    </location>
</feature>
<feature type="compositionally biased region" description="Basic and acidic residues" evidence="1">
    <location>
        <begin position="595"/>
        <end position="606"/>
    </location>
</feature>
<feature type="region of interest" description="Disordered" evidence="1">
    <location>
        <begin position="520"/>
        <end position="742"/>
    </location>
</feature>
<feature type="region of interest" description="Disordered" evidence="1">
    <location>
        <begin position="465"/>
        <end position="501"/>
    </location>
</feature>
<gene>
    <name evidence="2" type="ORF">LACBIDRAFT_323242</name>
</gene>
<dbReference type="AlphaFoldDB" id="B0CZK7"/>
<name>B0CZK7_LACBS</name>